<organism evidence="2 3">
    <name type="scientific">Enhydrobacter aerosaccus</name>
    <dbReference type="NCBI Taxonomy" id="225324"/>
    <lineage>
        <taxon>Bacteria</taxon>
        <taxon>Pseudomonadati</taxon>
        <taxon>Pseudomonadota</taxon>
        <taxon>Alphaproteobacteria</taxon>
        <taxon>Hyphomicrobiales</taxon>
        <taxon>Enhydrobacter</taxon>
    </lineage>
</organism>
<dbReference type="EMBL" id="FUWJ01000001">
    <property type="protein sequence ID" value="SJZ46045.1"/>
    <property type="molecule type" value="Genomic_DNA"/>
</dbReference>
<evidence type="ECO:0000313" key="3">
    <source>
        <dbReference type="Proteomes" id="UP000190092"/>
    </source>
</evidence>
<dbReference type="PANTHER" id="PTHR41795">
    <property type="entry name" value="EXOPOLYSACCHARIDE SYNTHESIS PROTEIN"/>
    <property type="match status" value="1"/>
</dbReference>
<dbReference type="STRING" id="225324.SAMN02745126_01161"/>
<keyword evidence="1" id="KW-0472">Membrane</keyword>
<dbReference type="InterPro" id="IPR010331">
    <property type="entry name" value="ExoD"/>
</dbReference>
<dbReference type="AlphaFoldDB" id="A0A1T4KUC1"/>
<dbReference type="Pfam" id="PF06055">
    <property type="entry name" value="ExoD"/>
    <property type="match status" value="1"/>
</dbReference>
<keyword evidence="1" id="KW-0812">Transmembrane</keyword>
<dbReference type="PANTHER" id="PTHR41795:SF1">
    <property type="entry name" value="EXOPOLYSACCHARIDE SYNTHESIS PROTEIN"/>
    <property type="match status" value="1"/>
</dbReference>
<protein>
    <submittedName>
        <fullName evidence="2">Uncharacterized conserved protein</fullName>
    </submittedName>
</protein>
<gene>
    <name evidence="2" type="ORF">SAMN02745126_01161</name>
</gene>
<dbReference type="Proteomes" id="UP000190092">
    <property type="component" value="Unassembled WGS sequence"/>
</dbReference>
<name>A0A1T4KUC1_9HYPH</name>
<keyword evidence="3" id="KW-1185">Reference proteome</keyword>
<evidence type="ECO:0000313" key="2">
    <source>
        <dbReference type="EMBL" id="SJZ46045.1"/>
    </source>
</evidence>
<dbReference type="RefSeq" id="WP_085932826.1">
    <property type="nucleotide sequence ID" value="NZ_FUWJ01000001.1"/>
</dbReference>
<feature type="transmembrane region" description="Helical" evidence="1">
    <location>
        <begin position="181"/>
        <end position="199"/>
    </location>
</feature>
<keyword evidence="1" id="KW-1133">Transmembrane helix</keyword>
<sequence length="203" mass="22374">MSDGGTLLPVLERLFAGPRDSRLTLEDFFTGLEARSYAFIIAALSLPNCVPTGIPLLSTVTGLPMLLLVAQAALGRPAPTLPSFLGARALPRGRLQDFLARSRSHIEWLEDMVHPRRSWWVTGSRRRLLQLALTMMIVILALPIPLDNLLPAWAILFFCLSLIEGDGIMAMLGWLFTVLTAIWTAFLVIVGPWVVIGLLKSVF</sequence>
<evidence type="ECO:0000256" key="1">
    <source>
        <dbReference type="SAM" id="Phobius"/>
    </source>
</evidence>
<reference evidence="3" key="1">
    <citation type="submission" date="2017-02" db="EMBL/GenBank/DDBJ databases">
        <authorList>
            <person name="Varghese N."/>
            <person name="Submissions S."/>
        </authorList>
    </citation>
    <scope>NUCLEOTIDE SEQUENCE [LARGE SCALE GENOMIC DNA]</scope>
    <source>
        <strain evidence="3">ATCC 27094</strain>
    </source>
</reference>
<dbReference type="PIRSF" id="PIRSF033239">
    <property type="entry name" value="ExoD"/>
    <property type="match status" value="1"/>
</dbReference>
<accession>A0A1T4KUC1</accession>
<proteinExistence type="predicted"/>
<dbReference type="OrthoDB" id="8446803at2"/>